<evidence type="ECO:0000313" key="7">
    <source>
        <dbReference type="EMBL" id="GLI00069.1"/>
    </source>
</evidence>
<reference evidence="7" key="1">
    <citation type="submission" date="2022-12" db="EMBL/GenBank/DDBJ databases">
        <title>New Phytohabitans aurantiacus sp. RD004123 nov., an actinomycete isolated from soil.</title>
        <authorList>
            <person name="Triningsih D.W."/>
            <person name="Harunari E."/>
            <person name="Igarashi Y."/>
        </authorList>
    </citation>
    <scope>NUCLEOTIDE SEQUENCE</scope>
    <source>
        <strain evidence="7">RD004123</strain>
    </source>
</reference>
<keyword evidence="8" id="KW-1185">Reference proteome</keyword>
<evidence type="ECO:0000256" key="1">
    <source>
        <dbReference type="ARBA" id="ARBA00009776"/>
    </source>
</evidence>
<dbReference type="Gene3D" id="3.40.50.300">
    <property type="entry name" value="P-loop containing nucleotide triphosphate hydrolases"/>
    <property type="match status" value="1"/>
</dbReference>
<comment type="similarity">
    <text evidence="1">Belongs to the thymidylate kinase family.</text>
</comment>
<keyword evidence="7" id="KW-0808">Transferase</keyword>
<name>A0ABQ5QZT0_9ACTN</name>
<keyword evidence="5" id="KW-0812">Transmembrane</keyword>
<evidence type="ECO:0000256" key="2">
    <source>
        <dbReference type="ARBA" id="ARBA00017144"/>
    </source>
</evidence>
<keyword evidence="3" id="KW-0547">Nucleotide-binding</keyword>
<feature type="domain" description="Thymidylate kinase-like" evidence="6">
    <location>
        <begin position="43"/>
        <end position="224"/>
    </location>
</feature>
<evidence type="ECO:0000313" key="8">
    <source>
        <dbReference type="Proteomes" id="UP001144280"/>
    </source>
</evidence>
<organism evidence="7 8">
    <name type="scientific">Phytohabitans aurantiacus</name>
    <dbReference type="NCBI Taxonomy" id="3016789"/>
    <lineage>
        <taxon>Bacteria</taxon>
        <taxon>Bacillati</taxon>
        <taxon>Actinomycetota</taxon>
        <taxon>Actinomycetes</taxon>
        <taxon>Micromonosporales</taxon>
        <taxon>Micromonosporaceae</taxon>
    </lineage>
</organism>
<keyword evidence="7" id="KW-0418">Kinase</keyword>
<dbReference type="SUPFAM" id="SSF52540">
    <property type="entry name" value="P-loop containing nucleoside triphosphate hydrolases"/>
    <property type="match status" value="1"/>
</dbReference>
<evidence type="ECO:0000256" key="3">
    <source>
        <dbReference type="ARBA" id="ARBA00022741"/>
    </source>
</evidence>
<sequence>MDKWFEKGKRDYLPIGGIVSVPLVGMVLPAHPVRRPRIVALVGVDGSGKTTQAHRLAAELTDRGIPAHYWQNAGGRRWFGRLARHLGRRDAQGLLGRTGLLWVESLLRWLAIARALLRSVLTGQVAVMDRYAVCQYASIRTQVGGGRGEWLARLAYAVFPPPDVTFLLDVRPGEAYQRIELRGTDHETVDYLAAASAAYRSLPEYPTFRAIDANGTPDQVTRRIHEQLGLADLEFSGSAVDRNSRAAGRP</sequence>
<dbReference type="Proteomes" id="UP001144280">
    <property type="component" value="Unassembled WGS sequence"/>
</dbReference>
<gene>
    <name evidence="7" type="primary">tmk_2</name>
    <name evidence="7" type="ORF">Pa4123_53450</name>
</gene>
<keyword evidence="5" id="KW-1133">Transmembrane helix</keyword>
<accession>A0ABQ5QZT0</accession>
<evidence type="ECO:0000256" key="5">
    <source>
        <dbReference type="SAM" id="Phobius"/>
    </source>
</evidence>
<proteinExistence type="inferred from homology"/>
<evidence type="ECO:0000259" key="6">
    <source>
        <dbReference type="Pfam" id="PF02223"/>
    </source>
</evidence>
<dbReference type="PANTHER" id="PTHR10344:SF4">
    <property type="entry name" value="UMP-CMP KINASE 2, MITOCHONDRIAL"/>
    <property type="match status" value="1"/>
</dbReference>
<dbReference type="Pfam" id="PF02223">
    <property type="entry name" value="Thymidylate_kin"/>
    <property type="match status" value="1"/>
</dbReference>
<dbReference type="EMBL" id="BSDI01000030">
    <property type="protein sequence ID" value="GLI00069.1"/>
    <property type="molecule type" value="Genomic_DNA"/>
</dbReference>
<dbReference type="InterPro" id="IPR039430">
    <property type="entry name" value="Thymidylate_kin-like_dom"/>
</dbReference>
<keyword evidence="5" id="KW-0472">Membrane</keyword>
<keyword evidence="4" id="KW-0067">ATP-binding</keyword>
<evidence type="ECO:0000256" key="4">
    <source>
        <dbReference type="ARBA" id="ARBA00022840"/>
    </source>
</evidence>
<dbReference type="PANTHER" id="PTHR10344">
    <property type="entry name" value="THYMIDYLATE KINASE"/>
    <property type="match status" value="1"/>
</dbReference>
<dbReference type="InterPro" id="IPR027417">
    <property type="entry name" value="P-loop_NTPase"/>
</dbReference>
<dbReference type="GO" id="GO:0016301">
    <property type="term" value="F:kinase activity"/>
    <property type="evidence" value="ECO:0007669"/>
    <property type="project" value="UniProtKB-KW"/>
</dbReference>
<feature type="transmembrane region" description="Helical" evidence="5">
    <location>
        <begin position="12"/>
        <end position="31"/>
    </location>
</feature>
<dbReference type="CDD" id="cd01672">
    <property type="entry name" value="TMPK"/>
    <property type="match status" value="1"/>
</dbReference>
<comment type="caution">
    <text evidence="7">The sequence shown here is derived from an EMBL/GenBank/DDBJ whole genome shotgun (WGS) entry which is preliminary data.</text>
</comment>
<protein>
    <recommendedName>
        <fullName evidence="2">Thymidylate kinase</fullName>
    </recommendedName>
</protein>